<comment type="caution">
    <text evidence="1">The sequence shown here is derived from an EMBL/GenBank/DDBJ whole genome shotgun (WGS) entry which is preliminary data.</text>
</comment>
<organism evidence="1 2">
    <name type="scientific">Deinococcus arboris</name>
    <dbReference type="NCBI Taxonomy" id="2682977"/>
    <lineage>
        <taxon>Bacteria</taxon>
        <taxon>Thermotogati</taxon>
        <taxon>Deinococcota</taxon>
        <taxon>Deinococci</taxon>
        <taxon>Deinococcales</taxon>
        <taxon>Deinococcaceae</taxon>
        <taxon>Deinococcus</taxon>
    </lineage>
</organism>
<reference evidence="1 2" key="1">
    <citation type="submission" date="2019-12" db="EMBL/GenBank/DDBJ databases">
        <title>Deinococcus sp. HMF7620 Genome sequencing and assembly.</title>
        <authorList>
            <person name="Kang H."/>
            <person name="Kim H."/>
            <person name="Joh K."/>
        </authorList>
    </citation>
    <scope>NUCLEOTIDE SEQUENCE [LARGE SCALE GENOMIC DNA]</scope>
    <source>
        <strain evidence="1 2">HMF7620</strain>
    </source>
</reference>
<proteinExistence type="predicted"/>
<accession>A0A7C9M329</accession>
<dbReference type="Proteomes" id="UP000483286">
    <property type="component" value="Unassembled WGS sequence"/>
</dbReference>
<evidence type="ECO:0008006" key="3">
    <source>
        <dbReference type="Google" id="ProtNLM"/>
    </source>
</evidence>
<dbReference type="RefSeq" id="WP_198170695.1">
    <property type="nucleotide sequence ID" value="NZ_WQLB01000021.1"/>
</dbReference>
<dbReference type="AlphaFoldDB" id="A0A7C9M329"/>
<protein>
    <recommendedName>
        <fullName evidence="3">N-acetyltransferase domain-containing protein</fullName>
    </recommendedName>
</protein>
<gene>
    <name evidence="1" type="ORF">GO986_14690</name>
</gene>
<sequence>MSALRFEGYTADQLLAFPDEHFRAFVLTGEPLVVRIGSAEVLGQFAVSGDTLILELAQIDEGGEGVLPALAALAERYTRRQNLRFIEWRVHALHCARPKLRLRRMLEQKGFAVQTLPVVGECRWRRVPVDAA</sequence>
<evidence type="ECO:0000313" key="1">
    <source>
        <dbReference type="EMBL" id="MVN88002.1"/>
    </source>
</evidence>
<keyword evidence="2" id="KW-1185">Reference proteome</keyword>
<name>A0A7C9M329_9DEIO</name>
<evidence type="ECO:0000313" key="2">
    <source>
        <dbReference type="Proteomes" id="UP000483286"/>
    </source>
</evidence>
<dbReference type="EMBL" id="WQLB01000021">
    <property type="protein sequence ID" value="MVN88002.1"/>
    <property type="molecule type" value="Genomic_DNA"/>
</dbReference>